<accession>A0A7W5E161</accession>
<keyword evidence="1" id="KW-0472">Membrane</keyword>
<evidence type="ECO:0000313" key="2">
    <source>
        <dbReference type="EMBL" id="MBB3208293.1"/>
    </source>
</evidence>
<feature type="transmembrane region" description="Helical" evidence="1">
    <location>
        <begin position="6"/>
        <end position="32"/>
    </location>
</feature>
<gene>
    <name evidence="2" type="ORF">FHS27_004121</name>
</gene>
<name>A0A7W5E161_9BACT</name>
<dbReference type="Proteomes" id="UP000536179">
    <property type="component" value="Unassembled WGS sequence"/>
</dbReference>
<sequence length="219" mass="24276">MFDPFPALIAFTPLILYLFFLAIVRIGGFAWVTTGGRDLAAVLAAVSGLIVVGPMELFFPNATASFLGVWVWIPLLLLYFLFACLLVLGARTKLVSYGRTAEDVYPAMIRAARSLDAGSTVNNEQLQVHLPAFAAHLRLENSPGHDCVSVLAFEPNLSPNFWMSFRTQLRTELRATSPPRPRRGWALMGVALAMAYMLVRYVASEPALLVEGFREWVIR</sequence>
<keyword evidence="3" id="KW-1185">Reference proteome</keyword>
<dbReference type="RefSeq" id="WP_184306519.1">
    <property type="nucleotide sequence ID" value="NZ_JACHXU010000015.1"/>
</dbReference>
<protein>
    <submittedName>
        <fullName evidence="2">Putative membrane protein</fullName>
    </submittedName>
</protein>
<evidence type="ECO:0000313" key="3">
    <source>
        <dbReference type="Proteomes" id="UP000536179"/>
    </source>
</evidence>
<dbReference type="EMBL" id="JACHXU010000015">
    <property type="protein sequence ID" value="MBB3208293.1"/>
    <property type="molecule type" value="Genomic_DNA"/>
</dbReference>
<dbReference type="AlphaFoldDB" id="A0A7W5E161"/>
<feature type="transmembrane region" description="Helical" evidence="1">
    <location>
        <begin position="71"/>
        <end position="90"/>
    </location>
</feature>
<proteinExistence type="predicted"/>
<reference evidence="2 3" key="1">
    <citation type="submission" date="2020-08" db="EMBL/GenBank/DDBJ databases">
        <title>Genomic Encyclopedia of Type Strains, Phase III (KMG-III): the genomes of soil and plant-associated and newly described type strains.</title>
        <authorList>
            <person name="Whitman W."/>
        </authorList>
    </citation>
    <scope>NUCLEOTIDE SEQUENCE [LARGE SCALE GENOMIC DNA]</scope>
    <source>
        <strain evidence="2 3">CECT 8075</strain>
    </source>
</reference>
<keyword evidence="1" id="KW-0812">Transmembrane</keyword>
<organism evidence="2 3">
    <name type="scientific">Aporhodopirellula rubra</name>
    <dbReference type="NCBI Taxonomy" id="980271"/>
    <lineage>
        <taxon>Bacteria</taxon>
        <taxon>Pseudomonadati</taxon>
        <taxon>Planctomycetota</taxon>
        <taxon>Planctomycetia</taxon>
        <taxon>Pirellulales</taxon>
        <taxon>Pirellulaceae</taxon>
        <taxon>Aporhodopirellula</taxon>
    </lineage>
</organism>
<feature type="transmembrane region" description="Helical" evidence="1">
    <location>
        <begin position="39"/>
        <end position="59"/>
    </location>
</feature>
<feature type="transmembrane region" description="Helical" evidence="1">
    <location>
        <begin position="184"/>
        <end position="203"/>
    </location>
</feature>
<evidence type="ECO:0000256" key="1">
    <source>
        <dbReference type="SAM" id="Phobius"/>
    </source>
</evidence>
<keyword evidence="1" id="KW-1133">Transmembrane helix</keyword>
<comment type="caution">
    <text evidence="2">The sequence shown here is derived from an EMBL/GenBank/DDBJ whole genome shotgun (WGS) entry which is preliminary data.</text>
</comment>